<dbReference type="Proteomes" id="UP000636755">
    <property type="component" value="Unassembled WGS sequence"/>
</dbReference>
<dbReference type="RefSeq" id="WP_186936340.1">
    <property type="nucleotide sequence ID" value="NZ_JACOPS010000006.1"/>
</dbReference>
<name>A0ABR7HNL8_9FIRM</name>
<organism evidence="3 4">
    <name type="scientific">Ruminococcus intestinalis</name>
    <dbReference type="NCBI Taxonomy" id="2763066"/>
    <lineage>
        <taxon>Bacteria</taxon>
        <taxon>Bacillati</taxon>
        <taxon>Bacillota</taxon>
        <taxon>Clostridia</taxon>
        <taxon>Eubacteriales</taxon>
        <taxon>Oscillospiraceae</taxon>
        <taxon>Ruminococcus</taxon>
    </lineage>
</organism>
<feature type="transmembrane region" description="Helical" evidence="1">
    <location>
        <begin position="185"/>
        <end position="206"/>
    </location>
</feature>
<evidence type="ECO:0000256" key="1">
    <source>
        <dbReference type="SAM" id="Phobius"/>
    </source>
</evidence>
<dbReference type="Gene3D" id="3.30.565.10">
    <property type="entry name" value="Histidine kinase-like ATPase, C-terminal domain"/>
    <property type="match status" value="1"/>
</dbReference>
<evidence type="ECO:0000259" key="2">
    <source>
        <dbReference type="Pfam" id="PF14501"/>
    </source>
</evidence>
<sequence>MIIFSYATVTVFEAIISYIFISSKFAQKMSNMGLFLCFSLSAALQFIINTVGVEYSNIVAFFACNLLLCIFCFNTNVFQAIFTSILLTSITLITKTTLLFLVMVTFNIDIKGITENGMIFFLLSGSSQLFFFFIAYFVSKISVKENKENLKLNKTNMLFFLPMASILIICGMSYISLNYKLDEFTYVLFAVGALLLMYSNIVVFLVHEDVLKTQYENTALKLQKQKSEIDTEYYSILQNQYENSNILIHDIKRHLLSIKELSNEKDFESINKYIDSLYEDYQIKYLKKYSDNKLINAIINRYVSACKDKEIDFYCDIRDIDFSCISNNDITSLLDNILENALEATQNADNKKIELTVKQTNTNYIVINIWNYCATAPNLKDGKLQTTKSNKFIHGYGIKSIERIAKQYNGNVSHNFDPENMKFTLAVVLKIK</sequence>
<feature type="domain" description="Sensor histidine kinase NatK-like C-terminal" evidence="2">
    <location>
        <begin position="328"/>
        <end position="429"/>
    </location>
</feature>
<dbReference type="PANTHER" id="PTHR40448:SF1">
    <property type="entry name" value="TWO-COMPONENT SENSOR HISTIDINE KINASE"/>
    <property type="match status" value="1"/>
</dbReference>
<feature type="transmembrane region" description="Helical" evidence="1">
    <location>
        <begin position="58"/>
        <end position="78"/>
    </location>
</feature>
<gene>
    <name evidence="3" type="ORF">H8R91_11465</name>
</gene>
<dbReference type="Pfam" id="PF14501">
    <property type="entry name" value="HATPase_c_5"/>
    <property type="match status" value="1"/>
</dbReference>
<feature type="transmembrane region" description="Helical" evidence="1">
    <location>
        <begin position="158"/>
        <end position="179"/>
    </location>
</feature>
<feature type="transmembrane region" description="Helical" evidence="1">
    <location>
        <begin position="118"/>
        <end position="138"/>
    </location>
</feature>
<accession>A0ABR7HNL8</accession>
<evidence type="ECO:0000313" key="4">
    <source>
        <dbReference type="Proteomes" id="UP000636755"/>
    </source>
</evidence>
<keyword evidence="1" id="KW-0812">Transmembrane</keyword>
<protein>
    <submittedName>
        <fullName evidence="3">GHKL domain-containing protein</fullName>
    </submittedName>
</protein>
<proteinExistence type="predicted"/>
<dbReference type="PANTHER" id="PTHR40448">
    <property type="entry name" value="TWO-COMPONENT SENSOR HISTIDINE KINASE"/>
    <property type="match status" value="1"/>
</dbReference>
<reference evidence="3 4" key="1">
    <citation type="submission" date="2020-08" db="EMBL/GenBank/DDBJ databases">
        <title>Genome public.</title>
        <authorList>
            <person name="Liu C."/>
            <person name="Sun Q."/>
        </authorList>
    </citation>
    <scope>NUCLEOTIDE SEQUENCE [LARGE SCALE GENOMIC DNA]</scope>
    <source>
        <strain evidence="3 4">NSJ-71</strain>
    </source>
</reference>
<keyword evidence="1" id="KW-0472">Membrane</keyword>
<dbReference type="InterPro" id="IPR032834">
    <property type="entry name" value="NatK-like_C"/>
</dbReference>
<feature type="transmembrane region" description="Helical" evidence="1">
    <location>
        <begin position="85"/>
        <end position="106"/>
    </location>
</feature>
<dbReference type="SUPFAM" id="SSF55874">
    <property type="entry name" value="ATPase domain of HSP90 chaperone/DNA topoisomerase II/histidine kinase"/>
    <property type="match status" value="1"/>
</dbReference>
<dbReference type="InterPro" id="IPR036890">
    <property type="entry name" value="HATPase_C_sf"/>
</dbReference>
<dbReference type="EMBL" id="JACOPS010000006">
    <property type="protein sequence ID" value="MBC5729128.1"/>
    <property type="molecule type" value="Genomic_DNA"/>
</dbReference>
<evidence type="ECO:0000313" key="3">
    <source>
        <dbReference type="EMBL" id="MBC5729128.1"/>
    </source>
</evidence>
<comment type="caution">
    <text evidence="3">The sequence shown here is derived from an EMBL/GenBank/DDBJ whole genome shotgun (WGS) entry which is preliminary data.</text>
</comment>
<keyword evidence="1" id="KW-1133">Transmembrane helix</keyword>
<feature type="transmembrane region" description="Helical" evidence="1">
    <location>
        <begin position="33"/>
        <end position="52"/>
    </location>
</feature>
<keyword evidence="4" id="KW-1185">Reference proteome</keyword>
<feature type="transmembrane region" description="Helical" evidence="1">
    <location>
        <begin position="6"/>
        <end position="26"/>
    </location>
</feature>